<keyword evidence="2" id="KW-1185">Reference proteome</keyword>
<evidence type="ECO:0000313" key="2">
    <source>
        <dbReference type="Proteomes" id="UP000054047"/>
    </source>
</evidence>
<organism evidence="1 2">
    <name type="scientific">Ancylostoma duodenale</name>
    <dbReference type="NCBI Taxonomy" id="51022"/>
    <lineage>
        <taxon>Eukaryota</taxon>
        <taxon>Metazoa</taxon>
        <taxon>Ecdysozoa</taxon>
        <taxon>Nematoda</taxon>
        <taxon>Chromadorea</taxon>
        <taxon>Rhabditida</taxon>
        <taxon>Rhabditina</taxon>
        <taxon>Rhabditomorpha</taxon>
        <taxon>Strongyloidea</taxon>
        <taxon>Ancylostomatidae</taxon>
        <taxon>Ancylostomatinae</taxon>
        <taxon>Ancylostoma</taxon>
    </lineage>
</organism>
<name>A0A0C2DF44_9BILA</name>
<reference evidence="1 2" key="1">
    <citation type="submission" date="2013-12" db="EMBL/GenBank/DDBJ databases">
        <title>Draft genome of the parsitic nematode Ancylostoma duodenale.</title>
        <authorList>
            <person name="Mitreva M."/>
        </authorList>
    </citation>
    <scope>NUCLEOTIDE SEQUENCE [LARGE SCALE GENOMIC DNA]</scope>
    <source>
        <strain evidence="1 2">Zhejiang</strain>
    </source>
</reference>
<dbReference type="GO" id="GO:0003676">
    <property type="term" value="F:nucleic acid binding"/>
    <property type="evidence" value="ECO:0007669"/>
    <property type="project" value="InterPro"/>
</dbReference>
<evidence type="ECO:0000313" key="1">
    <source>
        <dbReference type="EMBL" id="KIH68608.1"/>
    </source>
</evidence>
<accession>A0A0C2DF44</accession>
<dbReference type="Gene3D" id="3.30.420.10">
    <property type="entry name" value="Ribonuclease H-like superfamily/Ribonuclease H"/>
    <property type="match status" value="1"/>
</dbReference>
<dbReference type="EMBL" id="KN726335">
    <property type="protein sequence ID" value="KIH68608.1"/>
    <property type="molecule type" value="Genomic_DNA"/>
</dbReference>
<dbReference type="InterPro" id="IPR036397">
    <property type="entry name" value="RNaseH_sf"/>
</dbReference>
<dbReference type="Proteomes" id="UP000054047">
    <property type="component" value="Unassembled WGS sequence"/>
</dbReference>
<dbReference type="OrthoDB" id="5859521at2759"/>
<protein>
    <recommendedName>
        <fullName evidence="3">Integrase catalytic domain-containing protein</fullName>
    </recommendedName>
</protein>
<dbReference type="AlphaFoldDB" id="A0A0C2DF44"/>
<evidence type="ECO:0008006" key="3">
    <source>
        <dbReference type="Google" id="ProtNLM"/>
    </source>
</evidence>
<sequence length="83" mass="9159">MKDLPGRQVVQGRSFLHLELVRNNGTTAFLNAVRGFIARRGVPYSITCDNAPIFLFGEEILKEMAMASGGDEETKKFVADQAI</sequence>
<gene>
    <name evidence="1" type="ORF">ANCDUO_01058</name>
</gene>
<proteinExistence type="predicted"/>